<dbReference type="PATRIC" id="fig|449659.4.peg.1550"/>
<protein>
    <submittedName>
        <fullName evidence="1">Uncharacterized protein</fullName>
    </submittedName>
</protein>
<accession>A0A0R2LD35</accession>
<dbReference type="AlphaFoldDB" id="A0A0R2LD35"/>
<evidence type="ECO:0000313" key="2">
    <source>
        <dbReference type="Proteomes" id="UP000051886"/>
    </source>
</evidence>
<proteinExistence type="predicted"/>
<comment type="caution">
    <text evidence="1">The sequence shown here is derived from an EMBL/GenBank/DDBJ whole genome shotgun (WGS) entry which is preliminary data.</text>
</comment>
<gene>
    <name evidence="1" type="ORF">IV66_GL001524</name>
</gene>
<evidence type="ECO:0000313" key="1">
    <source>
        <dbReference type="EMBL" id="KRN99520.1"/>
    </source>
</evidence>
<dbReference type="Proteomes" id="UP000051886">
    <property type="component" value="Unassembled WGS sequence"/>
</dbReference>
<name>A0A0R2LD35_9LACO</name>
<dbReference type="RefSeq" id="WP_017868775.1">
    <property type="nucleotide sequence ID" value="NZ_BJYB01000024.1"/>
</dbReference>
<keyword evidence="2" id="KW-1185">Reference proteome</keyword>
<sequence>MAAYIGRIQDADSNDVYPQTKADGVIDLDQKFTSEAGDTDWTTEGFTFVNGAFDWGVKHNADKNKYTGFRKFKVGDVDCVYMKIDLGINKTLKTYDPITVARMPEKIKLNGNNFFVGNNNIRWTIDSGKVNIFPEVKEIKPDTRLQLATSYIAPHR</sequence>
<organism evidence="1 2">
    <name type="scientific">Ligilactobacillus pobuzihii</name>
    <dbReference type="NCBI Taxonomy" id="449659"/>
    <lineage>
        <taxon>Bacteria</taxon>
        <taxon>Bacillati</taxon>
        <taxon>Bacillota</taxon>
        <taxon>Bacilli</taxon>
        <taxon>Lactobacillales</taxon>
        <taxon>Lactobacillaceae</taxon>
        <taxon>Ligilactobacillus</taxon>
    </lineage>
</organism>
<dbReference type="EMBL" id="JQCN01000031">
    <property type="protein sequence ID" value="KRN99520.1"/>
    <property type="molecule type" value="Genomic_DNA"/>
</dbReference>
<reference evidence="1 2" key="1">
    <citation type="journal article" date="2015" name="Genome Announc.">
        <title>Expanding the biotechnology potential of lactobacilli through comparative genomics of 213 strains and associated genera.</title>
        <authorList>
            <person name="Sun Z."/>
            <person name="Harris H.M."/>
            <person name="McCann A."/>
            <person name="Guo C."/>
            <person name="Argimon S."/>
            <person name="Zhang W."/>
            <person name="Yang X."/>
            <person name="Jeffery I.B."/>
            <person name="Cooney J.C."/>
            <person name="Kagawa T.F."/>
            <person name="Liu W."/>
            <person name="Song Y."/>
            <person name="Salvetti E."/>
            <person name="Wrobel A."/>
            <person name="Rasinkangas P."/>
            <person name="Parkhill J."/>
            <person name="Rea M.C."/>
            <person name="O'Sullivan O."/>
            <person name="Ritari J."/>
            <person name="Douillard F.P."/>
            <person name="Paul Ross R."/>
            <person name="Yang R."/>
            <person name="Briner A.E."/>
            <person name="Felis G.E."/>
            <person name="de Vos W.M."/>
            <person name="Barrangou R."/>
            <person name="Klaenhammer T.R."/>
            <person name="Caufield P.W."/>
            <person name="Cui Y."/>
            <person name="Zhang H."/>
            <person name="O'Toole P.W."/>
        </authorList>
    </citation>
    <scope>NUCLEOTIDE SEQUENCE [LARGE SCALE GENOMIC DNA]</scope>
    <source>
        <strain evidence="1 2">NBRC 103219</strain>
    </source>
</reference>
<dbReference type="STRING" id="449659.IV66_GL001524"/>